<evidence type="ECO:0000256" key="2">
    <source>
        <dbReference type="ARBA" id="ARBA00022692"/>
    </source>
</evidence>
<evidence type="ECO:0000313" key="9">
    <source>
        <dbReference type="Proteomes" id="UP000013827"/>
    </source>
</evidence>
<feature type="transmembrane region" description="Helical" evidence="6">
    <location>
        <begin position="414"/>
        <end position="435"/>
    </location>
</feature>
<dbReference type="RefSeq" id="XP_005789533.1">
    <property type="nucleotide sequence ID" value="XM_005789476.1"/>
</dbReference>
<accession>A0A0D3KMW9</accession>
<feature type="transmembrane region" description="Helical" evidence="6">
    <location>
        <begin position="354"/>
        <end position="378"/>
    </location>
</feature>
<name>A0A0D3KMW9_EMIH1</name>
<feature type="transmembrane region" description="Helical" evidence="6">
    <location>
        <begin position="69"/>
        <end position="94"/>
    </location>
</feature>
<dbReference type="PaxDb" id="2903-EOD37104"/>
<dbReference type="InterPro" id="IPR007632">
    <property type="entry name" value="Anoctamin"/>
</dbReference>
<dbReference type="Pfam" id="PF04547">
    <property type="entry name" value="Anoctamin"/>
    <property type="match status" value="1"/>
</dbReference>
<proteinExistence type="predicted"/>
<feature type="compositionally biased region" description="Basic residues" evidence="5">
    <location>
        <begin position="493"/>
        <end position="507"/>
    </location>
</feature>
<feature type="transmembrane region" description="Helical" evidence="6">
    <location>
        <begin position="278"/>
        <end position="297"/>
    </location>
</feature>
<evidence type="ECO:0000256" key="6">
    <source>
        <dbReference type="SAM" id="Phobius"/>
    </source>
</evidence>
<dbReference type="PANTHER" id="PTHR12308">
    <property type="entry name" value="ANOCTAMIN"/>
    <property type="match status" value="1"/>
</dbReference>
<protein>
    <recommendedName>
        <fullName evidence="7">Anoctamin transmembrane domain-containing protein</fullName>
    </recommendedName>
</protein>
<comment type="subcellular location">
    <subcellularLocation>
        <location evidence="1">Membrane</location>
        <topology evidence="1">Multi-pass membrane protein</topology>
    </subcellularLocation>
</comment>
<evidence type="ECO:0000256" key="1">
    <source>
        <dbReference type="ARBA" id="ARBA00004141"/>
    </source>
</evidence>
<evidence type="ECO:0000256" key="4">
    <source>
        <dbReference type="ARBA" id="ARBA00023136"/>
    </source>
</evidence>
<dbReference type="HOGENOM" id="CLU_525251_0_0_1"/>
<dbReference type="PANTHER" id="PTHR12308:SF73">
    <property type="entry name" value="ANOCTAMIN"/>
    <property type="match status" value="1"/>
</dbReference>
<keyword evidence="4 6" id="KW-0472">Membrane</keyword>
<dbReference type="InterPro" id="IPR049452">
    <property type="entry name" value="Anoctamin_TM"/>
</dbReference>
<feature type="domain" description="Anoctamin transmembrane" evidence="7">
    <location>
        <begin position="35"/>
        <end position="449"/>
    </location>
</feature>
<evidence type="ECO:0000256" key="5">
    <source>
        <dbReference type="SAM" id="MobiDB-lite"/>
    </source>
</evidence>
<evidence type="ECO:0000313" key="8">
    <source>
        <dbReference type="EnsemblProtists" id="EOD37104"/>
    </source>
</evidence>
<feature type="transmembrane region" description="Helical" evidence="6">
    <location>
        <begin position="207"/>
        <end position="230"/>
    </location>
</feature>
<feature type="transmembrane region" description="Helical" evidence="6">
    <location>
        <begin position="309"/>
        <end position="333"/>
    </location>
</feature>
<keyword evidence="3 6" id="KW-1133">Transmembrane helix</keyword>
<sequence>MGTMEGCGMANDEIWGDMWEMASYEPLTRRPTRPQAEVVRPGFRGWPRASPVTGETELYYPQHRRLAKYLVTGLVIAAQVVMMVCMIAMLYAAFFCIQSTDFSVAESLLLNLGCSTVREIWGDTGRYGEIWGVPISPPRFENHRTAAAHETHLIAKIFVFFFIDCFLWFFLLAFFQIPFGSQIDGLLHKAGVVLDRPFERSDWVPRLGMTIGAVLSLTQWSMLLFADAYVPYWWSARAKRREAERASSKPPPPGADHAAQELGRAGGGGARRRRRRRAGEGCGTMAEVLSQVALPAYDPILDYSGMVTQFGYVAFFGVSFPLAALVCMLHTMLRLRSNALRLTQLSRRPRPQAVDGVGLWATLLFFEALVCALVNPLIVAVSSDQLDALACWTHELMRGDGDCGGGTVPMSARFLIAIAAEHVLLICAVLLYKLLPRETAAVRAQLQRQAFLFKKRYWETVEVRQSASSRAGRRPPAPAGRARRRASGCTPAGRRRSSTTRRGRPARSSRTTSTRRSQRRRRRRPGPEARASWPRCRGARDVARVTVFCW</sequence>
<evidence type="ECO:0000256" key="3">
    <source>
        <dbReference type="ARBA" id="ARBA00022989"/>
    </source>
</evidence>
<feature type="region of interest" description="Disordered" evidence="5">
    <location>
        <begin position="243"/>
        <end position="279"/>
    </location>
</feature>
<feature type="transmembrane region" description="Helical" evidence="6">
    <location>
        <begin position="153"/>
        <end position="177"/>
    </location>
</feature>
<dbReference type="EnsemblProtists" id="EOD37104">
    <property type="protein sequence ID" value="EOD37104"/>
    <property type="gene ID" value="EMIHUDRAFT_414306"/>
</dbReference>
<keyword evidence="2 6" id="KW-0812">Transmembrane</keyword>
<feature type="region of interest" description="Disordered" evidence="5">
    <location>
        <begin position="465"/>
        <end position="535"/>
    </location>
</feature>
<reference evidence="8" key="2">
    <citation type="submission" date="2024-10" db="UniProtKB">
        <authorList>
            <consortium name="EnsemblProtists"/>
        </authorList>
    </citation>
    <scope>IDENTIFICATION</scope>
</reference>
<organism evidence="8 9">
    <name type="scientific">Emiliania huxleyi (strain CCMP1516)</name>
    <dbReference type="NCBI Taxonomy" id="280463"/>
    <lineage>
        <taxon>Eukaryota</taxon>
        <taxon>Haptista</taxon>
        <taxon>Haptophyta</taxon>
        <taxon>Prymnesiophyceae</taxon>
        <taxon>Isochrysidales</taxon>
        <taxon>Noelaerhabdaceae</taxon>
        <taxon>Emiliania</taxon>
    </lineage>
</organism>
<dbReference type="GO" id="GO:0005254">
    <property type="term" value="F:chloride channel activity"/>
    <property type="evidence" value="ECO:0007669"/>
    <property type="project" value="TreeGrafter"/>
</dbReference>
<dbReference type="GO" id="GO:0016020">
    <property type="term" value="C:membrane"/>
    <property type="evidence" value="ECO:0007669"/>
    <property type="project" value="UniProtKB-SubCell"/>
</dbReference>
<keyword evidence="9" id="KW-1185">Reference proteome</keyword>
<dbReference type="GeneID" id="17282376"/>
<reference evidence="9" key="1">
    <citation type="journal article" date="2013" name="Nature">
        <title>Pan genome of the phytoplankton Emiliania underpins its global distribution.</title>
        <authorList>
            <person name="Read B.A."/>
            <person name="Kegel J."/>
            <person name="Klute M.J."/>
            <person name="Kuo A."/>
            <person name="Lefebvre S.C."/>
            <person name="Maumus F."/>
            <person name="Mayer C."/>
            <person name="Miller J."/>
            <person name="Monier A."/>
            <person name="Salamov A."/>
            <person name="Young J."/>
            <person name="Aguilar M."/>
            <person name="Claverie J.M."/>
            <person name="Frickenhaus S."/>
            <person name="Gonzalez K."/>
            <person name="Herman E.K."/>
            <person name="Lin Y.C."/>
            <person name="Napier J."/>
            <person name="Ogata H."/>
            <person name="Sarno A.F."/>
            <person name="Shmutz J."/>
            <person name="Schroeder D."/>
            <person name="de Vargas C."/>
            <person name="Verret F."/>
            <person name="von Dassow P."/>
            <person name="Valentin K."/>
            <person name="Van de Peer Y."/>
            <person name="Wheeler G."/>
            <person name="Dacks J.B."/>
            <person name="Delwiche C.F."/>
            <person name="Dyhrman S.T."/>
            <person name="Glockner G."/>
            <person name="John U."/>
            <person name="Richards T."/>
            <person name="Worden A.Z."/>
            <person name="Zhang X."/>
            <person name="Grigoriev I.V."/>
            <person name="Allen A.E."/>
            <person name="Bidle K."/>
            <person name="Borodovsky M."/>
            <person name="Bowler C."/>
            <person name="Brownlee C."/>
            <person name="Cock J.M."/>
            <person name="Elias M."/>
            <person name="Gladyshev V.N."/>
            <person name="Groth M."/>
            <person name="Guda C."/>
            <person name="Hadaegh A."/>
            <person name="Iglesias-Rodriguez M.D."/>
            <person name="Jenkins J."/>
            <person name="Jones B.M."/>
            <person name="Lawson T."/>
            <person name="Leese F."/>
            <person name="Lindquist E."/>
            <person name="Lobanov A."/>
            <person name="Lomsadze A."/>
            <person name="Malik S.B."/>
            <person name="Marsh M.E."/>
            <person name="Mackinder L."/>
            <person name="Mock T."/>
            <person name="Mueller-Roeber B."/>
            <person name="Pagarete A."/>
            <person name="Parker M."/>
            <person name="Probert I."/>
            <person name="Quesneville H."/>
            <person name="Raines C."/>
            <person name="Rensing S.A."/>
            <person name="Riano-Pachon D.M."/>
            <person name="Richier S."/>
            <person name="Rokitta S."/>
            <person name="Shiraiwa Y."/>
            <person name="Soanes D.M."/>
            <person name="van der Giezen M."/>
            <person name="Wahlund T.M."/>
            <person name="Williams B."/>
            <person name="Wilson W."/>
            <person name="Wolfe G."/>
            <person name="Wurch L.L."/>
        </authorList>
    </citation>
    <scope>NUCLEOTIDE SEQUENCE</scope>
</reference>
<dbReference type="Proteomes" id="UP000013827">
    <property type="component" value="Unassembled WGS sequence"/>
</dbReference>
<dbReference type="AlphaFoldDB" id="A0A0D3KMW9"/>
<evidence type="ECO:0000259" key="7">
    <source>
        <dbReference type="Pfam" id="PF04547"/>
    </source>
</evidence>
<dbReference type="KEGG" id="ehx:EMIHUDRAFT_414306"/>
<dbReference type="eggNOG" id="KOG2513">
    <property type="taxonomic scope" value="Eukaryota"/>
</dbReference>